<gene>
    <name evidence="1" type="ORF">J0A68_11020</name>
</gene>
<evidence type="ECO:0000313" key="2">
    <source>
        <dbReference type="Proteomes" id="UP000664317"/>
    </source>
</evidence>
<keyword evidence="2" id="KW-1185">Reference proteome</keyword>
<name>A0ABS3C303_9BACT</name>
<organism evidence="1 2">
    <name type="scientific">Algoriphagus oliviformis</name>
    <dbReference type="NCBI Taxonomy" id="2811231"/>
    <lineage>
        <taxon>Bacteria</taxon>
        <taxon>Pseudomonadati</taxon>
        <taxon>Bacteroidota</taxon>
        <taxon>Cytophagia</taxon>
        <taxon>Cytophagales</taxon>
        <taxon>Cyclobacteriaceae</taxon>
        <taxon>Algoriphagus</taxon>
    </lineage>
</organism>
<sequence length="83" mass="9789">MFIELEVKLGIIVHGYTAENREIEEVCQEPEFVKKIVAIDRIQSISEKYILVKSSHERVMYWEYKGTMEELKQRMLAADIKIA</sequence>
<proteinExistence type="predicted"/>
<protein>
    <submittedName>
        <fullName evidence="1">Uncharacterized protein</fullName>
    </submittedName>
</protein>
<comment type="caution">
    <text evidence="1">The sequence shown here is derived from an EMBL/GenBank/DDBJ whole genome shotgun (WGS) entry which is preliminary data.</text>
</comment>
<evidence type="ECO:0000313" key="1">
    <source>
        <dbReference type="EMBL" id="MBN7811490.1"/>
    </source>
</evidence>
<reference evidence="1 2" key="1">
    <citation type="submission" date="2021-03" db="EMBL/GenBank/DDBJ databases">
        <title>novel species isolated from a fishpond in China.</title>
        <authorList>
            <person name="Lu H."/>
            <person name="Cai Z."/>
        </authorList>
    </citation>
    <scope>NUCLEOTIDE SEQUENCE [LARGE SCALE GENOMIC DNA]</scope>
    <source>
        <strain evidence="1 2">H41</strain>
    </source>
</reference>
<accession>A0ABS3C303</accession>
<dbReference type="EMBL" id="JAFKCT010000004">
    <property type="protein sequence ID" value="MBN7811490.1"/>
    <property type="molecule type" value="Genomic_DNA"/>
</dbReference>
<dbReference type="RefSeq" id="WP_206578272.1">
    <property type="nucleotide sequence ID" value="NZ_JAFKCT010000004.1"/>
</dbReference>
<dbReference type="Proteomes" id="UP000664317">
    <property type="component" value="Unassembled WGS sequence"/>
</dbReference>